<keyword evidence="3" id="KW-1185">Reference proteome</keyword>
<dbReference type="InterPro" id="IPR021124">
    <property type="entry name" value="CRISPR-assoc_prot_Cas5"/>
</dbReference>
<dbReference type="Pfam" id="PF09704">
    <property type="entry name" value="Cas_Cas5d"/>
    <property type="match status" value="1"/>
</dbReference>
<sequence>MIEKRYNWAFEIAGRNACFTRPDTGAVPISYPAPTRSALIGIAESVALFKNAYFWPERVEICSPIVYHKYVQNYNGPLREKTGPFQLVITVLENVDYKVYGTIKSYDKPTHEVNYAHEMQDMFLRNLEKGRFFSTPHLGLSEMIPAYFGPLRSDTVPDESINLMIPSMLDTMYDRQTGGRLSPKFQQNVRIEKGVLRYAE</sequence>
<dbReference type="EMBL" id="CP060696">
    <property type="protein sequence ID" value="QNO18425.1"/>
    <property type="molecule type" value="Genomic_DNA"/>
</dbReference>
<dbReference type="GO" id="GO:0051607">
    <property type="term" value="P:defense response to virus"/>
    <property type="evidence" value="ECO:0007669"/>
    <property type="project" value="UniProtKB-KW"/>
</dbReference>
<dbReference type="Proteomes" id="UP000516046">
    <property type="component" value="Chromosome"/>
</dbReference>
<gene>
    <name evidence="2" type="primary">cas5</name>
    <name evidence="2" type="ORF">H6X83_01870</name>
</gene>
<protein>
    <submittedName>
        <fullName evidence="2">CRISPR-associated protein Cas5</fullName>
    </submittedName>
</protein>
<dbReference type="RefSeq" id="WP_212507488.1">
    <property type="nucleotide sequence ID" value="NZ_CP060696.1"/>
</dbReference>
<dbReference type="GO" id="GO:0043571">
    <property type="term" value="P:maintenance of CRISPR repeat elements"/>
    <property type="evidence" value="ECO:0007669"/>
    <property type="project" value="InterPro"/>
</dbReference>
<dbReference type="Gene3D" id="3.30.70.2660">
    <property type="match status" value="1"/>
</dbReference>
<keyword evidence="1" id="KW-0051">Antiviral defense</keyword>
<dbReference type="InterPro" id="IPR013422">
    <property type="entry name" value="CRISPR-assoc_prot_Cas5_N"/>
</dbReference>
<dbReference type="NCBIfam" id="TIGR02593">
    <property type="entry name" value="CRISPR_cas5"/>
    <property type="match status" value="1"/>
</dbReference>
<dbReference type="KEGG" id="caml:H6X83_01870"/>
<reference evidence="2 3" key="1">
    <citation type="submission" date="2020-08" db="EMBL/GenBank/DDBJ databases">
        <authorList>
            <person name="Ren C."/>
            <person name="Gu Y."/>
            <person name="Xu Y."/>
        </authorList>
    </citation>
    <scope>NUCLEOTIDE SEQUENCE [LARGE SCALE GENOMIC DNA]</scope>
    <source>
        <strain evidence="2 3">LBM18003</strain>
    </source>
</reference>
<proteinExistence type="predicted"/>
<evidence type="ECO:0000256" key="1">
    <source>
        <dbReference type="ARBA" id="ARBA00023118"/>
    </source>
</evidence>
<evidence type="ECO:0000313" key="3">
    <source>
        <dbReference type="Proteomes" id="UP000516046"/>
    </source>
</evidence>
<organism evidence="2 3">
    <name type="scientific">Caproicibacterium amylolyticum</name>
    <dbReference type="NCBI Taxonomy" id="2766537"/>
    <lineage>
        <taxon>Bacteria</taxon>
        <taxon>Bacillati</taxon>
        <taxon>Bacillota</taxon>
        <taxon>Clostridia</taxon>
        <taxon>Eubacteriales</taxon>
        <taxon>Oscillospiraceae</taxon>
        <taxon>Caproicibacterium</taxon>
    </lineage>
</organism>
<evidence type="ECO:0000313" key="2">
    <source>
        <dbReference type="EMBL" id="QNO18425.1"/>
    </source>
</evidence>
<accession>A0A7G9WIB3</accession>
<dbReference type="AlphaFoldDB" id="A0A7G9WIB3"/>
<name>A0A7G9WIB3_9FIRM</name>